<proteinExistence type="predicted"/>
<evidence type="ECO:0000313" key="2">
    <source>
        <dbReference type="Proteomes" id="UP001188597"/>
    </source>
</evidence>
<comment type="caution">
    <text evidence="1">The sequence shown here is derived from an EMBL/GenBank/DDBJ whole genome shotgun (WGS) entry which is preliminary data.</text>
</comment>
<sequence>MTVVRTKMRERLAATFPDEMCCDQKPEMEMVARGLEKNLKLEQREHLMNILTEICGEECHRGLAEALGLILWPEVVGDQQ</sequence>
<dbReference type="AlphaFoldDB" id="A0AA88VVP5"/>
<dbReference type="EMBL" id="JAVXUP010001182">
    <property type="protein sequence ID" value="KAK3014902.1"/>
    <property type="molecule type" value="Genomic_DNA"/>
</dbReference>
<dbReference type="PANTHER" id="PTHR35830">
    <property type="entry name" value="OS05G0299200 PROTEIN"/>
    <property type="match status" value="1"/>
</dbReference>
<reference evidence="1" key="1">
    <citation type="submission" date="2022-12" db="EMBL/GenBank/DDBJ databases">
        <title>Draft genome assemblies for two species of Escallonia (Escalloniales).</title>
        <authorList>
            <person name="Chanderbali A."/>
            <person name="Dervinis C."/>
            <person name="Anghel I."/>
            <person name="Soltis D."/>
            <person name="Soltis P."/>
            <person name="Zapata F."/>
        </authorList>
    </citation>
    <scope>NUCLEOTIDE SEQUENCE</scope>
    <source>
        <strain evidence="1">UCBG64.0493</strain>
        <tissue evidence="1">Leaf</tissue>
    </source>
</reference>
<keyword evidence="2" id="KW-1185">Reference proteome</keyword>
<dbReference type="PANTHER" id="PTHR35830:SF1">
    <property type="entry name" value="OS05G0299200 PROTEIN"/>
    <property type="match status" value="1"/>
</dbReference>
<feature type="non-terminal residue" evidence="1">
    <location>
        <position position="80"/>
    </location>
</feature>
<accession>A0AA88VVP5</accession>
<organism evidence="1 2">
    <name type="scientific">Escallonia herrerae</name>
    <dbReference type="NCBI Taxonomy" id="1293975"/>
    <lineage>
        <taxon>Eukaryota</taxon>
        <taxon>Viridiplantae</taxon>
        <taxon>Streptophyta</taxon>
        <taxon>Embryophyta</taxon>
        <taxon>Tracheophyta</taxon>
        <taxon>Spermatophyta</taxon>
        <taxon>Magnoliopsida</taxon>
        <taxon>eudicotyledons</taxon>
        <taxon>Gunneridae</taxon>
        <taxon>Pentapetalae</taxon>
        <taxon>asterids</taxon>
        <taxon>campanulids</taxon>
        <taxon>Escalloniales</taxon>
        <taxon>Escalloniaceae</taxon>
        <taxon>Escallonia</taxon>
    </lineage>
</organism>
<name>A0AA88VVP5_9ASTE</name>
<evidence type="ECO:0000313" key="1">
    <source>
        <dbReference type="EMBL" id="KAK3014902.1"/>
    </source>
</evidence>
<protein>
    <submittedName>
        <fullName evidence="1">Uncharacterized protein</fullName>
    </submittedName>
</protein>
<dbReference type="Proteomes" id="UP001188597">
    <property type="component" value="Unassembled WGS sequence"/>
</dbReference>
<gene>
    <name evidence="1" type="ORF">RJ639_010001</name>
</gene>